<keyword evidence="3" id="KW-0560">Oxidoreductase</keyword>
<dbReference type="GO" id="GO:0046872">
    <property type="term" value="F:metal ion binding"/>
    <property type="evidence" value="ECO:0007669"/>
    <property type="project" value="InterPro"/>
</dbReference>
<dbReference type="Pfam" id="PF25137">
    <property type="entry name" value="ADH_Fe_C"/>
    <property type="match status" value="1"/>
</dbReference>
<keyword evidence="4" id="KW-0520">NAD</keyword>
<dbReference type="PROSITE" id="PS00060">
    <property type="entry name" value="ADH_IRON_2"/>
    <property type="match status" value="1"/>
</dbReference>
<dbReference type="SUPFAM" id="SSF56796">
    <property type="entry name" value="Dehydroquinate synthase-like"/>
    <property type="match status" value="1"/>
</dbReference>
<feature type="domain" description="Fe-containing alcohol dehydrogenase-like C-terminal" evidence="6">
    <location>
        <begin position="183"/>
        <end position="374"/>
    </location>
</feature>
<comment type="caution">
    <text evidence="7">The sequence shown here is derived from an EMBL/GenBank/DDBJ whole genome shotgun (WGS) entry which is preliminary data.</text>
</comment>
<evidence type="ECO:0000256" key="1">
    <source>
        <dbReference type="ARBA" id="ARBA00001962"/>
    </source>
</evidence>
<comment type="cofactor">
    <cofactor evidence="1">
        <name>Fe cation</name>
        <dbReference type="ChEBI" id="CHEBI:24875"/>
    </cofactor>
</comment>
<keyword evidence="8" id="KW-1185">Reference proteome</keyword>
<dbReference type="Pfam" id="PF00465">
    <property type="entry name" value="Fe-ADH"/>
    <property type="match status" value="1"/>
</dbReference>
<evidence type="ECO:0000313" key="8">
    <source>
        <dbReference type="Proteomes" id="UP000587760"/>
    </source>
</evidence>
<accession>A0A841RIG1</accession>
<name>A0A841RIG1_9SPIO</name>
<evidence type="ECO:0000259" key="5">
    <source>
        <dbReference type="Pfam" id="PF00465"/>
    </source>
</evidence>
<feature type="domain" description="Alcohol dehydrogenase iron-type/glycerol dehydrogenase GldA" evidence="5">
    <location>
        <begin position="12"/>
        <end position="171"/>
    </location>
</feature>
<dbReference type="InterPro" id="IPR001670">
    <property type="entry name" value="ADH_Fe/GldA"/>
</dbReference>
<evidence type="ECO:0000256" key="3">
    <source>
        <dbReference type="ARBA" id="ARBA00023002"/>
    </source>
</evidence>
<dbReference type="CDD" id="cd08183">
    <property type="entry name" value="Fe-ADH-like"/>
    <property type="match status" value="1"/>
</dbReference>
<evidence type="ECO:0000256" key="4">
    <source>
        <dbReference type="ARBA" id="ARBA00023027"/>
    </source>
</evidence>
<gene>
    <name evidence="7" type="ORF">HNR50_003780</name>
</gene>
<dbReference type="Proteomes" id="UP000587760">
    <property type="component" value="Unassembled WGS sequence"/>
</dbReference>
<dbReference type="InterPro" id="IPR056798">
    <property type="entry name" value="ADH_Fe_C"/>
</dbReference>
<organism evidence="7 8">
    <name type="scientific">Spirochaeta isovalerica</name>
    <dbReference type="NCBI Taxonomy" id="150"/>
    <lineage>
        <taxon>Bacteria</taxon>
        <taxon>Pseudomonadati</taxon>
        <taxon>Spirochaetota</taxon>
        <taxon>Spirochaetia</taxon>
        <taxon>Spirochaetales</taxon>
        <taxon>Spirochaetaceae</taxon>
        <taxon>Spirochaeta</taxon>
    </lineage>
</organism>
<evidence type="ECO:0000256" key="2">
    <source>
        <dbReference type="ARBA" id="ARBA00007358"/>
    </source>
</evidence>
<dbReference type="Gene3D" id="3.40.50.1970">
    <property type="match status" value="1"/>
</dbReference>
<dbReference type="InterPro" id="IPR039697">
    <property type="entry name" value="Alcohol_dehydrogenase_Fe"/>
</dbReference>
<dbReference type="PANTHER" id="PTHR11496">
    <property type="entry name" value="ALCOHOL DEHYDROGENASE"/>
    <property type="match status" value="1"/>
</dbReference>
<dbReference type="AlphaFoldDB" id="A0A841RIG1"/>
<dbReference type="InterPro" id="IPR018211">
    <property type="entry name" value="ADH_Fe_CS"/>
</dbReference>
<dbReference type="RefSeq" id="WP_184748326.1">
    <property type="nucleotide sequence ID" value="NZ_JACHGJ010000009.1"/>
</dbReference>
<comment type="similarity">
    <text evidence="2">Belongs to the iron-containing alcohol dehydrogenase family.</text>
</comment>
<dbReference type="GO" id="GO:0004022">
    <property type="term" value="F:alcohol dehydrogenase (NAD+) activity"/>
    <property type="evidence" value="ECO:0007669"/>
    <property type="project" value="TreeGrafter"/>
</dbReference>
<evidence type="ECO:0000259" key="6">
    <source>
        <dbReference type="Pfam" id="PF25137"/>
    </source>
</evidence>
<protein>
    <submittedName>
        <fullName evidence="7">Alcohol dehydrogenase class IV</fullName>
    </submittedName>
</protein>
<reference evidence="7 8" key="1">
    <citation type="submission" date="2020-08" db="EMBL/GenBank/DDBJ databases">
        <title>Genomic Encyclopedia of Type Strains, Phase IV (KMG-IV): sequencing the most valuable type-strain genomes for metagenomic binning, comparative biology and taxonomic classification.</title>
        <authorList>
            <person name="Goeker M."/>
        </authorList>
    </citation>
    <scope>NUCLEOTIDE SEQUENCE [LARGE SCALE GENOMIC DNA]</scope>
    <source>
        <strain evidence="7 8">DSM 2461</strain>
    </source>
</reference>
<sequence length="376" mass="40032">MVDSFSISGGGQLVFGPGRLAELKSFTDTGSAVLICGNSFLKSSRSDSLRAEAAFTFAVSGEPDPDLIDSITEKIKGEARSVIAVGGGSALDTGKAVAAMCCSGGSVEEYLEGVGTKKPEGKTLPLIAVPTTAGTGSEATKNAVIARKGEKGYKKSLRHENYIPSVALIDPELYITCPAPVMASCGMDAFSQLLESYISTKSNIYTDTLAWRGLTLFLDSFMDLFECDEIDIGKMGHIAFAAYLSGITLANAGLGTVHGIAGPLGGFFEIPHGTACGTLMPETMRRTAERLTASGERAGFDTLEKMDRLGRYAGGSDRNRLLEILDYWQDKLDIPRLSSFGIHEDDMGRIVSASGNKNNPYLFSDDELTDLIKARL</sequence>
<dbReference type="Gene3D" id="1.20.1090.10">
    <property type="entry name" value="Dehydroquinate synthase-like - alpha domain"/>
    <property type="match status" value="1"/>
</dbReference>
<dbReference type="EMBL" id="JACHGJ010000009">
    <property type="protein sequence ID" value="MBB6482092.1"/>
    <property type="molecule type" value="Genomic_DNA"/>
</dbReference>
<evidence type="ECO:0000313" key="7">
    <source>
        <dbReference type="EMBL" id="MBB6482092.1"/>
    </source>
</evidence>
<proteinExistence type="inferred from homology"/>
<dbReference type="PANTHER" id="PTHR11496:SF102">
    <property type="entry name" value="ALCOHOL DEHYDROGENASE 4"/>
    <property type="match status" value="1"/>
</dbReference>